<dbReference type="InterPro" id="IPR051453">
    <property type="entry name" value="MBL_Glyoxalase_II"/>
</dbReference>
<name>A0A4R6BM68_9STAP</name>
<dbReference type="PANTHER" id="PTHR46233:SF3">
    <property type="entry name" value="HYDROXYACYLGLUTATHIONE HYDROLASE GLOC"/>
    <property type="match status" value="1"/>
</dbReference>
<accession>A0A4R6BM68</accession>
<evidence type="ECO:0000313" key="7">
    <source>
        <dbReference type="Proteomes" id="UP000295328"/>
    </source>
</evidence>
<comment type="cofactor">
    <cofactor evidence="1">
        <name>Zn(2+)</name>
        <dbReference type="ChEBI" id="CHEBI:29105"/>
    </cofactor>
</comment>
<keyword evidence="4" id="KW-0862">Zinc</keyword>
<dbReference type="SUPFAM" id="SSF56281">
    <property type="entry name" value="Metallo-hydrolase/oxidoreductase"/>
    <property type="match status" value="1"/>
</dbReference>
<dbReference type="Pfam" id="PF00753">
    <property type="entry name" value="Lactamase_B"/>
    <property type="match status" value="1"/>
</dbReference>
<evidence type="ECO:0000313" key="6">
    <source>
        <dbReference type="EMBL" id="TDM02913.1"/>
    </source>
</evidence>
<evidence type="ECO:0000256" key="4">
    <source>
        <dbReference type="ARBA" id="ARBA00022833"/>
    </source>
</evidence>
<dbReference type="GO" id="GO:0046872">
    <property type="term" value="F:metal ion binding"/>
    <property type="evidence" value="ECO:0007669"/>
    <property type="project" value="UniProtKB-KW"/>
</dbReference>
<dbReference type="SMART" id="SM00849">
    <property type="entry name" value="Lactamase_B"/>
    <property type="match status" value="1"/>
</dbReference>
<dbReference type="AlphaFoldDB" id="A0A4R6BM68"/>
<dbReference type="InterPro" id="IPR036866">
    <property type="entry name" value="RibonucZ/Hydroxyglut_hydro"/>
</dbReference>
<keyword evidence="3 6" id="KW-0378">Hydrolase</keyword>
<evidence type="ECO:0000256" key="1">
    <source>
        <dbReference type="ARBA" id="ARBA00001947"/>
    </source>
</evidence>
<organism evidence="6 7">
    <name type="scientific">Macrococcus hajekii</name>
    <dbReference type="NCBI Taxonomy" id="198482"/>
    <lineage>
        <taxon>Bacteria</taxon>
        <taxon>Bacillati</taxon>
        <taxon>Bacillota</taxon>
        <taxon>Bacilli</taxon>
        <taxon>Bacillales</taxon>
        <taxon>Staphylococcaceae</taxon>
        <taxon>Macrococcus</taxon>
    </lineage>
</organism>
<dbReference type="EMBL" id="SCWE01000001">
    <property type="protein sequence ID" value="TDM02913.1"/>
    <property type="molecule type" value="Genomic_DNA"/>
</dbReference>
<reference evidence="6 7" key="1">
    <citation type="submission" date="2019-01" db="EMBL/GenBank/DDBJ databases">
        <title>Draft genome sequences of the type strains of six Macrococcus species.</title>
        <authorList>
            <person name="Mazhar S."/>
            <person name="Altermann E."/>
            <person name="Hill C."/>
            <person name="Mcauliffe O."/>
        </authorList>
    </citation>
    <scope>NUCLEOTIDE SEQUENCE [LARGE SCALE GENOMIC DNA]</scope>
    <source>
        <strain evidence="6 7">CCM4809</strain>
    </source>
</reference>
<dbReference type="PANTHER" id="PTHR46233">
    <property type="entry name" value="HYDROXYACYLGLUTATHIONE HYDROLASE GLOC"/>
    <property type="match status" value="1"/>
</dbReference>
<dbReference type="CDD" id="cd06262">
    <property type="entry name" value="metallo-hydrolase-like_MBL-fold"/>
    <property type="match status" value="1"/>
</dbReference>
<dbReference type="InterPro" id="IPR001279">
    <property type="entry name" value="Metallo-B-lactamas"/>
</dbReference>
<gene>
    <name evidence="6" type="ORF">ERX37_02155</name>
</gene>
<dbReference type="RefSeq" id="WP_133429001.1">
    <property type="nucleotide sequence ID" value="NZ_BMCC01000002.1"/>
</dbReference>
<dbReference type="OrthoDB" id="9802248at2"/>
<keyword evidence="2" id="KW-0479">Metal-binding</keyword>
<keyword evidence="7" id="KW-1185">Reference proteome</keyword>
<evidence type="ECO:0000259" key="5">
    <source>
        <dbReference type="SMART" id="SM00849"/>
    </source>
</evidence>
<comment type="caution">
    <text evidence="6">The sequence shown here is derived from an EMBL/GenBank/DDBJ whole genome shotgun (WGS) entry which is preliminary data.</text>
</comment>
<evidence type="ECO:0000256" key="2">
    <source>
        <dbReference type="ARBA" id="ARBA00022723"/>
    </source>
</evidence>
<sequence length="205" mass="22796">MKIHVLCLGPIQTNCYFVENEESILVIDPGAEYERIEKQLEAIGKPVAAILLTHAHFDHIGAVDALVADTEATVYIGQEEQYWLADPESNGSLKFKSYGLDEIVSRTKPEIIRPGKKSVGTFKFDVIHTPGHSPGSVSYIFKDFAVVGDTLFKEGIGRTDLKEGNLQQLMNSIDQLLELPDEMTIYPGHGPKTTIQYESDNNPYL</sequence>
<feature type="domain" description="Metallo-beta-lactamase" evidence="5">
    <location>
        <begin position="12"/>
        <end position="189"/>
    </location>
</feature>
<evidence type="ECO:0000256" key="3">
    <source>
        <dbReference type="ARBA" id="ARBA00022801"/>
    </source>
</evidence>
<dbReference type="GO" id="GO:0016787">
    <property type="term" value="F:hydrolase activity"/>
    <property type="evidence" value="ECO:0007669"/>
    <property type="project" value="UniProtKB-KW"/>
</dbReference>
<dbReference type="Proteomes" id="UP000295328">
    <property type="component" value="Unassembled WGS sequence"/>
</dbReference>
<protein>
    <submittedName>
        <fullName evidence="6">MBL fold metallo-hydrolase</fullName>
    </submittedName>
</protein>
<proteinExistence type="predicted"/>
<dbReference type="Gene3D" id="3.60.15.10">
    <property type="entry name" value="Ribonuclease Z/Hydroxyacylglutathione hydrolase-like"/>
    <property type="match status" value="1"/>
</dbReference>